<evidence type="ECO:0000313" key="3">
    <source>
        <dbReference type="EMBL" id="MBF1128464.1"/>
    </source>
</evidence>
<dbReference type="PANTHER" id="PTHR48100:SF1">
    <property type="entry name" value="HISTIDINE PHOSPHATASE FAMILY PROTEIN-RELATED"/>
    <property type="match status" value="1"/>
</dbReference>
<comment type="caution">
    <text evidence="3">The sequence shown here is derived from an EMBL/GenBank/DDBJ whole genome shotgun (WGS) entry which is preliminary data.</text>
</comment>
<dbReference type="EMBL" id="JABZMK010000001">
    <property type="protein sequence ID" value="MBF1128464.1"/>
    <property type="molecule type" value="Genomic_DNA"/>
</dbReference>
<feature type="active site" description="Tele-phosphohistidine intermediate" evidence="1">
    <location>
        <position position="9"/>
    </location>
</feature>
<dbReference type="SUPFAM" id="SSF53254">
    <property type="entry name" value="Phosphoglycerate mutase-like"/>
    <property type="match status" value="1"/>
</dbReference>
<accession>A0A930B401</accession>
<dbReference type="InterPro" id="IPR029033">
    <property type="entry name" value="His_PPase_superfam"/>
</dbReference>
<dbReference type="RefSeq" id="WP_276638193.1">
    <property type="nucleotide sequence ID" value="NZ_CATVVQ010000004.1"/>
</dbReference>
<feature type="active site" description="Proton donor/acceptor" evidence="1">
    <location>
        <position position="82"/>
    </location>
</feature>
<name>A0A930B401_9FIRM</name>
<gene>
    <name evidence="3" type="ORF">HXL70_00195</name>
</gene>
<dbReference type="InterPro" id="IPR050275">
    <property type="entry name" value="PGM_Phosphatase"/>
</dbReference>
<reference evidence="3" key="1">
    <citation type="submission" date="2020-04" db="EMBL/GenBank/DDBJ databases">
        <title>Deep metagenomics examines the oral microbiome during advanced dental caries in children, revealing novel taxa and co-occurrences with host molecules.</title>
        <authorList>
            <person name="Baker J.L."/>
            <person name="Morton J.T."/>
            <person name="Dinis M."/>
            <person name="Alvarez R."/>
            <person name="Tran N.C."/>
            <person name="Knight R."/>
            <person name="Edlund A."/>
        </authorList>
    </citation>
    <scope>NUCLEOTIDE SEQUENCE</scope>
    <source>
        <strain evidence="3">JCVI_32_bin.14</strain>
    </source>
</reference>
<feature type="binding site" evidence="2">
    <location>
        <begin position="8"/>
        <end position="15"/>
    </location>
    <ligand>
        <name>substrate</name>
    </ligand>
</feature>
<feature type="binding site" evidence="2">
    <location>
        <position position="58"/>
    </location>
    <ligand>
        <name>substrate</name>
    </ligand>
</feature>
<evidence type="ECO:0000256" key="1">
    <source>
        <dbReference type="PIRSR" id="PIRSR613078-1"/>
    </source>
</evidence>
<dbReference type="SMART" id="SM00855">
    <property type="entry name" value="PGAM"/>
    <property type="match status" value="1"/>
</dbReference>
<dbReference type="Proteomes" id="UP000757890">
    <property type="component" value="Unassembled WGS sequence"/>
</dbReference>
<dbReference type="PANTHER" id="PTHR48100">
    <property type="entry name" value="BROAD-SPECIFICITY PHOSPHATASE YOR283W-RELATED"/>
    <property type="match status" value="1"/>
</dbReference>
<evidence type="ECO:0000313" key="4">
    <source>
        <dbReference type="Proteomes" id="UP000757890"/>
    </source>
</evidence>
<dbReference type="AlphaFoldDB" id="A0A930B401"/>
<dbReference type="GO" id="GO:0005737">
    <property type="term" value="C:cytoplasm"/>
    <property type="evidence" value="ECO:0007669"/>
    <property type="project" value="TreeGrafter"/>
</dbReference>
<organism evidence="3 4">
    <name type="scientific">Dialister invisus</name>
    <dbReference type="NCBI Taxonomy" id="218538"/>
    <lineage>
        <taxon>Bacteria</taxon>
        <taxon>Bacillati</taxon>
        <taxon>Bacillota</taxon>
        <taxon>Negativicutes</taxon>
        <taxon>Veillonellales</taxon>
        <taxon>Veillonellaceae</taxon>
        <taxon>Dialister</taxon>
    </lineage>
</organism>
<proteinExistence type="predicted"/>
<sequence length="203" mass="22963">MITLYFVRHGQTVWNESGRYQGSTEVALSALGKKQAKLTAHWFEGISLNGIISSSLGRAMETAKEIAKLKSMNVEVIDALQELHFGDWEGKTFEEIEHCWPGMIEEMYHHPELLQLPHGESFADLQRRTIQAVEEIIDRGDNKTYVIVSHGAAIRAIICGLLDIPLKTAWNFSLYNAGITCMTHYTGDRTILTFHNFTDHLSE</sequence>
<dbReference type="Gene3D" id="3.40.50.1240">
    <property type="entry name" value="Phosphoglycerate mutase-like"/>
    <property type="match status" value="1"/>
</dbReference>
<dbReference type="GO" id="GO:0016791">
    <property type="term" value="F:phosphatase activity"/>
    <property type="evidence" value="ECO:0007669"/>
    <property type="project" value="TreeGrafter"/>
</dbReference>
<dbReference type="Pfam" id="PF00300">
    <property type="entry name" value="His_Phos_1"/>
    <property type="match status" value="1"/>
</dbReference>
<protein>
    <submittedName>
        <fullName evidence="3">Histidine phosphatase family protein</fullName>
    </submittedName>
</protein>
<dbReference type="CDD" id="cd07067">
    <property type="entry name" value="HP_PGM_like"/>
    <property type="match status" value="1"/>
</dbReference>
<dbReference type="InterPro" id="IPR013078">
    <property type="entry name" value="His_Pase_superF_clade-1"/>
</dbReference>
<evidence type="ECO:0000256" key="2">
    <source>
        <dbReference type="PIRSR" id="PIRSR613078-2"/>
    </source>
</evidence>
<dbReference type="PIRSF" id="PIRSF000709">
    <property type="entry name" value="6PFK_2-Ptase"/>
    <property type="match status" value="1"/>
</dbReference>